<dbReference type="Proteomes" id="UP000186309">
    <property type="component" value="Chromosome"/>
</dbReference>
<dbReference type="GO" id="GO:0003677">
    <property type="term" value="F:DNA binding"/>
    <property type="evidence" value="ECO:0007669"/>
    <property type="project" value="InterPro"/>
</dbReference>
<organism evidence="1 2">
    <name type="scientific">Paludisphaera borealis</name>
    <dbReference type="NCBI Taxonomy" id="1387353"/>
    <lineage>
        <taxon>Bacteria</taxon>
        <taxon>Pseudomonadati</taxon>
        <taxon>Planctomycetota</taxon>
        <taxon>Planctomycetia</taxon>
        <taxon>Isosphaerales</taxon>
        <taxon>Isosphaeraceae</taxon>
        <taxon>Paludisphaera</taxon>
    </lineage>
</organism>
<protein>
    <submittedName>
        <fullName evidence="1">Uncharacterized protein</fullName>
    </submittedName>
</protein>
<sequence>MTVSKKSEKNLGTVKSGHVSAVASATVRRGEAARPTLQPSPLVGAVRSRLGLSRKLFSRLAGFSERAVADWESGKPLSEPAVRRIKELERFRERLAEVVAAEAIPVWLDTPNAAFDGLKPLEVIERGEIDRLWNMIFYLESGIAS</sequence>
<dbReference type="OrthoDB" id="290737at2"/>
<gene>
    <name evidence="1" type="ORF">BSF38_03127</name>
</gene>
<dbReference type="AlphaFoldDB" id="A0A1U7CRT5"/>
<dbReference type="KEGG" id="pbor:BSF38_03127"/>
<accession>A0A1U7CRT5</accession>
<reference evidence="2" key="1">
    <citation type="submission" date="2016-12" db="EMBL/GenBank/DDBJ databases">
        <title>Comparative genomics of four Isosphaeraceae planctomycetes: a common pool of plasmids and glycoside hydrolase genes.</title>
        <authorList>
            <person name="Ivanova A."/>
        </authorList>
    </citation>
    <scope>NUCLEOTIDE SEQUENCE [LARGE SCALE GENOMIC DNA]</scope>
    <source>
        <strain evidence="2">PX4</strain>
    </source>
</reference>
<dbReference type="InterPro" id="IPR010982">
    <property type="entry name" value="Lambda_DNA-bd_dom_sf"/>
</dbReference>
<name>A0A1U7CRT5_9BACT</name>
<keyword evidence="2" id="KW-1185">Reference proteome</keyword>
<dbReference type="EMBL" id="CP019082">
    <property type="protein sequence ID" value="APW61606.1"/>
    <property type="molecule type" value="Genomic_DNA"/>
</dbReference>
<dbReference type="RefSeq" id="WP_145952150.1">
    <property type="nucleotide sequence ID" value="NZ_CP019082.1"/>
</dbReference>
<dbReference type="Gene3D" id="1.10.260.40">
    <property type="entry name" value="lambda repressor-like DNA-binding domains"/>
    <property type="match status" value="1"/>
</dbReference>
<dbReference type="STRING" id="1387353.BSF38_03127"/>
<evidence type="ECO:0000313" key="2">
    <source>
        <dbReference type="Proteomes" id="UP000186309"/>
    </source>
</evidence>
<evidence type="ECO:0000313" key="1">
    <source>
        <dbReference type="EMBL" id="APW61606.1"/>
    </source>
</evidence>
<proteinExistence type="predicted"/>